<evidence type="ECO:0000313" key="2">
    <source>
        <dbReference type="Proteomes" id="UP000030669"/>
    </source>
</evidence>
<gene>
    <name evidence="1" type="ORF">GLOTRDRAFT_93879</name>
</gene>
<sequence length="248" mass="27362">MSLYLDQSRAYRVTHAKQLKAKAGLAKLIYVGIGISQELKFKGPLGRSLPEFHRIDSARASPAGILMAPIGFPSRARDVQGAMDEHAPRMRMPGREGTLPHIQVRIEHALPRAGATPNTLRLIPWEISKHRLVQTQCDAAPNRAAETVTRACAASTKFAALDIGNILYLHGALRALVSLGTGGRLDGERKHKKDSSVGVVRNLYVVRRIIQEIVIHYRPAQDDEMQTFLAAPIHDFEVVVAYAEKILV</sequence>
<evidence type="ECO:0000313" key="1">
    <source>
        <dbReference type="EMBL" id="EPQ55432.1"/>
    </source>
</evidence>
<proteinExistence type="predicted"/>
<keyword evidence="2" id="KW-1185">Reference proteome</keyword>
<organism evidence="1 2">
    <name type="scientific">Gloeophyllum trabeum (strain ATCC 11539 / FP-39264 / Madison 617)</name>
    <name type="common">Brown rot fungus</name>
    <dbReference type="NCBI Taxonomy" id="670483"/>
    <lineage>
        <taxon>Eukaryota</taxon>
        <taxon>Fungi</taxon>
        <taxon>Dikarya</taxon>
        <taxon>Basidiomycota</taxon>
        <taxon>Agaricomycotina</taxon>
        <taxon>Agaricomycetes</taxon>
        <taxon>Gloeophyllales</taxon>
        <taxon>Gloeophyllaceae</taxon>
        <taxon>Gloeophyllum</taxon>
    </lineage>
</organism>
<dbReference type="AlphaFoldDB" id="S7Q7C4"/>
<dbReference type="HOGENOM" id="CLU_1120272_0_0_1"/>
<dbReference type="Proteomes" id="UP000030669">
    <property type="component" value="Unassembled WGS sequence"/>
</dbReference>
<protein>
    <submittedName>
        <fullName evidence="1">Uncharacterized protein</fullName>
    </submittedName>
</protein>
<dbReference type="RefSeq" id="XP_007866554.1">
    <property type="nucleotide sequence ID" value="XM_007868363.1"/>
</dbReference>
<name>S7Q7C4_GLOTA</name>
<reference evidence="1 2" key="1">
    <citation type="journal article" date="2012" name="Science">
        <title>The Paleozoic origin of enzymatic lignin decomposition reconstructed from 31 fungal genomes.</title>
        <authorList>
            <person name="Floudas D."/>
            <person name="Binder M."/>
            <person name="Riley R."/>
            <person name="Barry K."/>
            <person name="Blanchette R.A."/>
            <person name="Henrissat B."/>
            <person name="Martinez A.T."/>
            <person name="Otillar R."/>
            <person name="Spatafora J.W."/>
            <person name="Yadav J.S."/>
            <person name="Aerts A."/>
            <person name="Benoit I."/>
            <person name="Boyd A."/>
            <person name="Carlson A."/>
            <person name="Copeland A."/>
            <person name="Coutinho P.M."/>
            <person name="de Vries R.P."/>
            <person name="Ferreira P."/>
            <person name="Findley K."/>
            <person name="Foster B."/>
            <person name="Gaskell J."/>
            <person name="Glotzer D."/>
            <person name="Gorecki P."/>
            <person name="Heitman J."/>
            <person name="Hesse C."/>
            <person name="Hori C."/>
            <person name="Igarashi K."/>
            <person name="Jurgens J.A."/>
            <person name="Kallen N."/>
            <person name="Kersten P."/>
            <person name="Kohler A."/>
            <person name="Kuees U."/>
            <person name="Kumar T.K.A."/>
            <person name="Kuo A."/>
            <person name="LaButti K."/>
            <person name="Larrondo L.F."/>
            <person name="Lindquist E."/>
            <person name="Ling A."/>
            <person name="Lombard V."/>
            <person name="Lucas S."/>
            <person name="Lundell T."/>
            <person name="Martin R."/>
            <person name="McLaughlin D.J."/>
            <person name="Morgenstern I."/>
            <person name="Morin E."/>
            <person name="Murat C."/>
            <person name="Nagy L.G."/>
            <person name="Nolan M."/>
            <person name="Ohm R.A."/>
            <person name="Patyshakuliyeva A."/>
            <person name="Rokas A."/>
            <person name="Ruiz-Duenas F.J."/>
            <person name="Sabat G."/>
            <person name="Salamov A."/>
            <person name="Samejima M."/>
            <person name="Schmutz J."/>
            <person name="Slot J.C."/>
            <person name="St John F."/>
            <person name="Stenlid J."/>
            <person name="Sun H."/>
            <person name="Sun S."/>
            <person name="Syed K."/>
            <person name="Tsang A."/>
            <person name="Wiebenga A."/>
            <person name="Young D."/>
            <person name="Pisabarro A."/>
            <person name="Eastwood D.C."/>
            <person name="Martin F."/>
            <person name="Cullen D."/>
            <person name="Grigoriev I.V."/>
            <person name="Hibbett D.S."/>
        </authorList>
    </citation>
    <scope>NUCLEOTIDE SEQUENCE [LARGE SCALE GENOMIC DNA]</scope>
    <source>
        <strain evidence="1 2">ATCC 11539</strain>
    </source>
</reference>
<dbReference type="GeneID" id="19309560"/>
<dbReference type="KEGG" id="gtr:GLOTRDRAFT_93879"/>
<dbReference type="EMBL" id="KB469302">
    <property type="protein sequence ID" value="EPQ55432.1"/>
    <property type="molecule type" value="Genomic_DNA"/>
</dbReference>
<accession>S7Q7C4</accession>